<accession>A0ABU4FGM3</accession>
<dbReference type="Gene3D" id="1.50.10.100">
    <property type="entry name" value="Chondroitin AC/alginate lyase"/>
    <property type="match status" value="1"/>
</dbReference>
<evidence type="ECO:0000256" key="2">
    <source>
        <dbReference type="ARBA" id="ARBA00023239"/>
    </source>
</evidence>
<dbReference type="EMBL" id="JAWMAJ010000104">
    <property type="protein sequence ID" value="MDV7219760.1"/>
    <property type="molecule type" value="Genomic_DNA"/>
</dbReference>
<feature type="domain" description="Alpha-L-arabinofuranosidase B arabinose-binding" evidence="4">
    <location>
        <begin position="424"/>
        <end position="557"/>
    </location>
</feature>
<dbReference type="InterPro" id="IPR008929">
    <property type="entry name" value="Chondroitin_lyas"/>
</dbReference>
<evidence type="ECO:0000259" key="4">
    <source>
        <dbReference type="Pfam" id="PF05270"/>
    </source>
</evidence>
<gene>
    <name evidence="6" type="ORF">R5A26_27845</name>
</gene>
<evidence type="ECO:0000313" key="6">
    <source>
        <dbReference type="EMBL" id="MDV7219760.1"/>
    </source>
</evidence>
<keyword evidence="2" id="KW-0456">Lyase</keyword>
<evidence type="ECO:0000256" key="3">
    <source>
        <dbReference type="SAM" id="SignalP"/>
    </source>
</evidence>
<dbReference type="Gene3D" id="2.80.10.50">
    <property type="match status" value="1"/>
</dbReference>
<dbReference type="SUPFAM" id="SSF48230">
    <property type="entry name" value="Chondroitin AC/alginate lyase"/>
    <property type="match status" value="1"/>
</dbReference>
<dbReference type="Proteomes" id="UP001187346">
    <property type="component" value="Unassembled WGS sequence"/>
</dbReference>
<keyword evidence="7" id="KW-1185">Reference proteome</keyword>
<keyword evidence="1 3" id="KW-0732">Signal</keyword>
<dbReference type="InterPro" id="IPR008397">
    <property type="entry name" value="Alginate_lyase_dom"/>
</dbReference>
<name>A0ABU4FGM3_9ACTN</name>
<protein>
    <submittedName>
        <fullName evidence="6">AbfB domain-containing protein</fullName>
    </submittedName>
</protein>
<organism evidence="6 7">
    <name type="scientific">Streptomyces prunicolor</name>
    <dbReference type="NCBI Taxonomy" id="67348"/>
    <lineage>
        <taxon>Bacteria</taxon>
        <taxon>Bacillati</taxon>
        <taxon>Actinomycetota</taxon>
        <taxon>Actinomycetes</taxon>
        <taxon>Kitasatosporales</taxon>
        <taxon>Streptomycetaceae</taxon>
        <taxon>Streptomyces</taxon>
    </lineage>
</organism>
<dbReference type="InterPro" id="IPR006311">
    <property type="entry name" value="TAT_signal"/>
</dbReference>
<proteinExistence type="predicted"/>
<dbReference type="Pfam" id="PF05426">
    <property type="entry name" value="Alginate_lyase"/>
    <property type="match status" value="1"/>
</dbReference>
<dbReference type="Pfam" id="PF05270">
    <property type="entry name" value="AbfB"/>
    <property type="match status" value="1"/>
</dbReference>
<sequence length="563" mass="61143">MTERAAPPPKGTTRRTVLKAAAGVGAAAVASPLLSASPASAATIVHPGMLHTAADFTRMAAKVAAAAQPWQDDWQLLIANSHAQATYTANPQATIYRGSGTPENYGILYNDIAAAYQNALRWKIQGVGAYGNAARDILNAWSSTLTLLDGSADRFLSSGIYGYEIANAGEIMRGYSGFDLTAFQNLLRNVFYPLSNDFLVNHNGAYDSNYWASWDLCNIACVLATGILCDDQTKIDQAITYFKTGVGMGSIENAIPYLYDDQGLAQWAESGRDQGHTMLGIGLMATICEMAWHQGYDLYGYDNNRFMKACEYVARYNLGEDVPFTSWTWHYGAPGVWEGWQTFTAPATDSRGQLRPIWAQIYNHYAVRKGLFVPNTAAFAKIVEPEGGGGDYGSTSGGYDYLGLTQLTSTEQTRTTLPTGVTRSLQSVNYPTYYATYGSDNLGALTQVTSSSSATLKTEASFTIVAGLADSKGYSFRSSDGRYLRHYAFRVELDTSDGTAAFNADATFYALPGSTSGSVRLVSHNYPGRCVRHRNYQLWVDTYDLVAGTFPADSSFVPVTAWV</sequence>
<dbReference type="CDD" id="cd23399">
    <property type="entry name" value="beta-trefoil_ABD_ABFB"/>
    <property type="match status" value="1"/>
</dbReference>
<feature type="domain" description="Alginate lyase" evidence="5">
    <location>
        <begin position="110"/>
        <end position="318"/>
    </location>
</feature>
<reference evidence="6 7" key="1">
    <citation type="submission" date="2023-10" db="EMBL/GenBank/DDBJ databases">
        <title>Characterization of rhizosphere-enriched actinobacteria from wheat plants lab-grown on chernevaya soil.</title>
        <authorList>
            <person name="Tikhonova E.N."/>
            <person name="Konopkin A."/>
            <person name="Kravchenko I.K."/>
        </authorList>
    </citation>
    <scope>NUCLEOTIDE SEQUENCE [LARGE SCALE GENOMIC DNA]</scope>
    <source>
        <strain evidence="6 7">RR29</strain>
    </source>
</reference>
<dbReference type="InterPro" id="IPR007934">
    <property type="entry name" value="AbfB_ABD"/>
</dbReference>
<evidence type="ECO:0000313" key="7">
    <source>
        <dbReference type="Proteomes" id="UP001187346"/>
    </source>
</evidence>
<comment type="caution">
    <text evidence="6">The sequence shown here is derived from an EMBL/GenBank/DDBJ whole genome shotgun (WGS) entry which is preliminary data.</text>
</comment>
<evidence type="ECO:0000256" key="1">
    <source>
        <dbReference type="ARBA" id="ARBA00022729"/>
    </source>
</evidence>
<evidence type="ECO:0000259" key="5">
    <source>
        <dbReference type="Pfam" id="PF05426"/>
    </source>
</evidence>
<dbReference type="RefSeq" id="WP_317773578.1">
    <property type="nucleotide sequence ID" value="NZ_JAWMAJ010000104.1"/>
</dbReference>
<dbReference type="SUPFAM" id="SSF110221">
    <property type="entry name" value="AbfB domain"/>
    <property type="match status" value="1"/>
</dbReference>
<dbReference type="InterPro" id="IPR036195">
    <property type="entry name" value="AbfB_ABD_sf"/>
</dbReference>
<feature type="signal peptide" evidence="3">
    <location>
        <begin position="1"/>
        <end position="41"/>
    </location>
</feature>
<dbReference type="PROSITE" id="PS51318">
    <property type="entry name" value="TAT"/>
    <property type="match status" value="1"/>
</dbReference>
<feature type="chain" id="PRO_5045725556" evidence="3">
    <location>
        <begin position="42"/>
        <end position="563"/>
    </location>
</feature>